<evidence type="ECO:0000256" key="4">
    <source>
        <dbReference type="ARBA" id="ARBA00022801"/>
    </source>
</evidence>
<dbReference type="GeneID" id="103264151"/>
<proteinExistence type="predicted"/>
<comment type="cofactor">
    <cofactor evidence="2">
        <name>Mg(2+)</name>
        <dbReference type="ChEBI" id="CHEBI:18420"/>
    </cofactor>
</comment>
<evidence type="ECO:0000256" key="6">
    <source>
        <dbReference type="ARBA" id="ARBA00023211"/>
    </source>
</evidence>
<dbReference type="InterPro" id="IPR045121">
    <property type="entry name" value="CoAse"/>
</dbReference>
<dbReference type="PANTHER" id="PTHR12992:SF24">
    <property type="entry name" value="PEROXISOMAL COENZYME A DIPHOSPHATASE NUDT7"/>
    <property type="match status" value="1"/>
</dbReference>
<accession>A0A1U7TQE3</accession>
<protein>
    <submittedName>
        <fullName evidence="8">Peroxisomal coenzyme A diphosphatase NUDT7 isoform X2</fullName>
    </submittedName>
</protein>
<evidence type="ECO:0000256" key="3">
    <source>
        <dbReference type="ARBA" id="ARBA00022723"/>
    </source>
</evidence>
<keyword evidence="6" id="KW-0464">Manganese</keyword>
<evidence type="ECO:0000313" key="8">
    <source>
        <dbReference type="RefSeq" id="XP_008059990.1"/>
    </source>
</evidence>
<evidence type="ECO:0000256" key="5">
    <source>
        <dbReference type="ARBA" id="ARBA00022842"/>
    </source>
</evidence>
<dbReference type="Gene3D" id="3.90.79.10">
    <property type="entry name" value="Nucleoside Triphosphate Pyrophosphohydrolase"/>
    <property type="match status" value="1"/>
</dbReference>
<dbReference type="Proteomes" id="UP000189704">
    <property type="component" value="Unplaced"/>
</dbReference>
<dbReference type="CTD" id="283927"/>
<keyword evidence="5" id="KW-0460">Magnesium</keyword>
<keyword evidence="7" id="KW-1185">Reference proteome</keyword>
<dbReference type="AlphaFoldDB" id="A0A1U7TQE3"/>
<dbReference type="GO" id="GO:0010945">
    <property type="term" value="F:coenzyme A diphosphatase activity"/>
    <property type="evidence" value="ECO:0007669"/>
    <property type="project" value="InterPro"/>
</dbReference>
<sequence length="184" mass="21168">MSRPGSPQEANRKSLLAAAKTRLRKHDVGSKYSHLYNRYSILLPLVVKEGELHLLFTVRSEKINTLITPVVGLLDHNFRAQPNPAEVKNVFLVPLGYFLHPRVYIQKHITSFGHHFLLHCFEYTNPEDGMTYQIRGFTAKFALLVALIILEKRPTFEVEFNLNDLKASSEKIFLWLHNNATSKL</sequence>
<comment type="cofactor">
    <cofactor evidence="1">
        <name>Mn(2+)</name>
        <dbReference type="ChEBI" id="CHEBI:29035"/>
    </cofactor>
</comment>
<name>A0A1U7TQE3_CARSF</name>
<dbReference type="PANTHER" id="PTHR12992">
    <property type="entry name" value="NUDIX HYDROLASE"/>
    <property type="match status" value="1"/>
</dbReference>
<dbReference type="GO" id="GO:0015938">
    <property type="term" value="P:coenzyme A catabolic process"/>
    <property type="evidence" value="ECO:0007669"/>
    <property type="project" value="TreeGrafter"/>
</dbReference>
<evidence type="ECO:0000313" key="7">
    <source>
        <dbReference type="Proteomes" id="UP000189704"/>
    </source>
</evidence>
<keyword evidence="4" id="KW-0378">Hydrolase</keyword>
<keyword evidence="3" id="KW-0479">Metal-binding</keyword>
<organism evidence="7 8">
    <name type="scientific">Carlito syrichta</name>
    <name type="common">Philippine tarsier</name>
    <name type="synonym">Tarsius syrichta</name>
    <dbReference type="NCBI Taxonomy" id="1868482"/>
    <lineage>
        <taxon>Eukaryota</taxon>
        <taxon>Metazoa</taxon>
        <taxon>Chordata</taxon>
        <taxon>Craniata</taxon>
        <taxon>Vertebrata</taxon>
        <taxon>Euteleostomi</taxon>
        <taxon>Mammalia</taxon>
        <taxon>Eutheria</taxon>
        <taxon>Euarchontoglires</taxon>
        <taxon>Primates</taxon>
        <taxon>Haplorrhini</taxon>
        <taxon>Tarsiiformes</taxon>
        <taxon>Tarsiidae</taxon>
        <taxon>Carlito</taxon>
    </lineage>
</organism>
<dbReference type="RefSeq" id="XP_008059990.1">
    <property type="nucleotide sequence ID" value="XM_008061799.1"/>
</dbReference>
<gene>
    <name evidence="8" type="primary">NUDT7</name>
</gene>
<reference evidence="8" key="1">
    <citation type="submission" date="2025-08" db="UniProtKB">
        <authorList>
            <consortium name="RefSeq"/>
        </authorList>
    </citation>
    <scope>IDENTIFICATION</scope>
</reference>
<evidence type="ECO:0000256" key="2">
    <source>
        <dbReference type="ARBA" id="ARBA00001946"/>
    </source>
</evidence>
<dbReference type="GO" id="GO:0046872">
    <property type="term" value="F:metal ion binding"/>
    <property type="evidence" value="ECO:0007669"/>
    <property type="project" value="UniProtKB-KW"/>
</dbReference>
<evidence type="ECO:0000256" key="1">
    <source>
        <dbReference type="ARBA" id="ARBA00001936"/>
    </source>
</evidence>
<dbReference type="OrthoDB" id="206213at2759"/>